<name>A0A3P3QJU0_9GAMM</name>
<dbReference type="SUPFAM" id="SSF52266">
    <property type="entry name" value="SGNH hydrolase"/>
    <property type="match status" value="1"/>
</dbReference>
<dbReference type="Pfam" id="PF13472">
    <property type="entry name" value="Lipase_GDSL_2"/>
    <property type="match status" value="1"/>
</dbReference>
<reference evidence="2 3" key="1">
    <citation type="submission" date="2018-11" db="EMBL/GenBank/DDBJ databases">
        <title>Draft genome analysis of Rheinheimera mesophila isolated from an industrial waste site.</title>
        <authorList>
            <person name="Yu Q."/>
            <person name="Qi Y."/>
            <person name="Zhang H."/>
            <person name="Lu Y."/>
            <person name="Pu J."/>
        </authorList>
    </citation>
    <scope>NUCLEOTIDE SEQUENCE [LARGE SCALE GENOMIC DNA]</scope>
    <source>
        <strain evidence="2 3">IITR13</strain>
    </source>
</reference>
<comment type="caution">
    <text evidence="2">The sequence shown here is derived from an EMBL/GenBank/DDBJ whole genome shotgun (WGS) entry which is preliminary data.</text>
</comment>
<sequence>MKLWLFRGIALSVPVLFFLLLEYGLRWGGLHQSWPLFIANPAADDYLLTRPDVIKRYFPSGSAVPHVTVEPTFFLKTKADNGLRLVVQGESTTAGYPYGLGASLAGMLDQRLKRTFPERKVEVINTAMSAVNSFALLDFADEIIAQQPDAVLIYVGHNEYLGVLGVGSSYSSSNSAAFNLLYMKLRRLATFQTAQDLYQQWQLPQTQQDTGRTLMARVAQGQHIAFDSDLYHAGLQQFEQNLSLLLDKYQQAGVAVYIATIASNIADQPPFVSEALTAQQQQMLSQIQWPEIRQQLEQMANAQHHAALSYELGQYYRKTQQHSEALLWLTRAKDFDQLRFRAPSAINQQIRQLAARYGAVLVDVEQAFIRQSALGLVGKSLMLEHLHPNVQGYFILADSFYQQLKRQQFAGRWQRVIEPQVAWAQRPLLPAEEFAGAARILQLTSDYPFVPQPQPLVLPAAKDWQQQLGLDYFHGKISWIRMLELSYQGYQQRQDRAMLLKTTLILADALPQHQQLNALAAAMLRQQNRSAEAVFYQQRAELATPR</sequence>
<dbReference type="PANTHER" id="PTHR30383">
    <property type="entry name" value="THIOESTERASE 1/PROTEASE 1/LYSOPHOSPHOLIPASE L1"/>
    <property type="match status" value="1"/>
</dbReference>
<dbReference type="GO" id="GO:0004622">
    <property type="term" value="F:phosphatidylcholine lysophospholipase activity"/>
    <property type="evidence" value="ECO:0007669"/>
    <property type="project" value="TreeGrafter"/>
</dbReference>
<evidence type="ECO:0000313" key="3">
    <source>
        <dbReference type="Proteomes" id="UP000276260"/>
    </source>
</evidence>
<dbReference type="EMBL" id="RRCF01000002">
    <property type="protein sequence ID" value="RRJ21434.1"/>
    <property type="molecule type" value="Genomic_DNA"/>
</dbReference>
<dbReference type="InterPro" id="IPR013830">
    <property type="entry name" value="SGNH_hydro"/>
</dbReference>
<keyword evidence="3" id="KW-1185">Reference proteome</keyword>
<organism evidence="2 3">
    <name type="scientific">Rheinheimera mesophila</name>
    <dbReference type="NCBI Taxonomy" id="1547515"/>
    <lineage>
        <taxon>Bacteria</taxon>
        <taxon>Pseudomonadati</taxon>
        <taxon>Pseudomonadota</taxon>
        <taxon>Gammaproteobacteria</taxon>
        <taxon>Chromatiales</taxon>
        <taxon>Chromatiaceae</taxon>
        <taxon>Rheinheimera</taxon>
    </lineage>
</organism>
<proteinExistence type="predicted"/>
<dbReference type="InterPro" id="IPR051532">
    <property type="entry name" value="Ester_Hydrolysis_Enzymes"/>
</dbReference>
<protein>
    <submittedName>
        <fullName evidence="2">SGNH/GDSL hydrolase family protein</fullName>
    </submittedName>
</protein>
<dbReference type="OrthoDB" id="239390at2"/>
<dbReference type="RefSeq" id="WP_046521402.1">
    <property type="nucleotide sequence ID" value="NZ_LAVS01000096.1"/>
</dbReference>
<accession>A0A3P3QJU0</accession>
<evidence type="ECO:0000313" key="2">
    <source>
        <dbReference type="EMBL" id="RRJ21434.1"/>
    </source>
</evidence>
<dbReference type="PANTHER" id="PTHR30383:SF5">
    <property type="entry name" value="SGNH HYDROLASE-TYPE ESTERASE DOMAIN-CONTAINING PROTEIN"/>
    <property type="match status" value="1"/>
</dbReference>
<evidence type="ECO:0000259" key="1">
    <source>
        <dbReference type="Pfam" id="PF13472"/>
    </source>
</evidence>
<dbReference type="Proteomes" id="UP000276260">
    <property type="component" value="Unassembled WGS sequence"/>
</dbReference>
<gene>
    <name evidence="2" type="ORF">EIK76_11205</name>
</gene>
<dbReference type="Gene3D" id="3.40.50.1110">
    <property type="entry name" value="SGNH hydrolase"/>
    <property type="match status" value="1"/>
</dbReference>
<dbReference type="SUPFAM" id="SSF81901">
    <property type="entry name" value="HCP-like"/>
    <property type="match status" value="1"/>
</dbReference>
<keyword evidence="2" id="KW-0378">Hydrolase</keyword>
<dbReference type="InterPro" id="IPR036514">
    <property type="entry name" value="SGNH_hydro_sf"/>
</dbReference>
<dbReference type="AlphaFoldDB" id="A0A3P3QJU0"/>
<feature type="domain" description="SGNH hydrolase-type esterase" evidence="1">
    <location>
        <begin position="89"/>
        <end position="393"/>
    </location>
</feature>